<organism evidence="1 2">
    <name type="scientific">Smallanthus sonchifolius</name>
    <dbReference type="NCBI Taxonomy" id="185202"/>
    <lineage>
        <taxon>Eukaryota</taxon>
        <taxon>Viridiplantae</taxon>
        <taxon>Streptophyta</taxon>
        <taxon>Embryophyta</taxon>
        <taxon>Tracheophyta</taxon>
        <taxon>Spermatophyta</taxon>
        <taxon>Magnoliopsida</taxon>
        <taxon>eudicotyledons</taxon>
        <taxon>Gunneridae</taxon>
        <taxon>Pentapetalae</taxon>
        <taxon>asterids</taxon>
        <taxon>campanulids</taxon>
        <taxon>Asterales</taxon>
        <taxon>Asteraceae</taxon>
        <taxon>Asteroideae</taxon>
        <taxon>Heliantheae alliance</taxon>
        <taxon>Millerieae</taxon>
        <taxon>Smallanthus</taxon>
    </lineage>
</organism>
<proteinExistence type="predicted"/>
<comment type="caution">
    <text evidence="1">The sequence shown here is derived from an EMBL/GenBank/DDBJ whole genome shotgun (WGS) entry which is preliminary data.</text>
</comment>
<name>A0ACB9HDL7_9ASTR</name>
<reference evidence="2" key="1">
    <citation type="journal article" date="2022" name="Mol. Ecol. Resour.">
        <title>The genomes of chicory, endive, great burdock and yacon provide insights into Asteraceae palaeo-polyploidization history and plant inulin production.</title>
        <authorList>
            <person name="Fan W."/>
            <person name="Wang S."/>
            <person name="Wang H."/>
            <person name="Wang A."/>
            <person name="Jiang F."/>
            <person name="Liu H."/>
            <person name="Zhao H."/>
            <person name="Xu D."/>
            <person name="Zhang Y."/>
        </authorList>
    </citation>
    <scope>NUCLEOTIDE SEQUENCE [LARGE SCALE GENOMIC DNA]</scope>
    <source>
        <strain evidence="2">cv. Yunnan</strain>
    </source>
</reference>
<sequence length="104" mass="11707">MSMEVEISALGDVGEVFYRCQSPRTKCTTDQLAEMVKSFCVEVELEISELKSYSKLPKIDFVKTSKMARSIKARSILVGAKDVRVGCVFVIEACLVFDEERFVL</sequence>
<dbReference type="EMBL" id="CM042029">
    <property type="protein sequence ID" value="KAI3793822.1"/>
    <property type="molecule type" value="Genomic_DNA"/>
</dbReference>
<evidence type="ECO:0000313" key="2">
    <source>
        <dbReference type="Proteomes" id="UP001056120"/>
    </source>
</evidence>
<gene>
    <name evidence="1" type="ORF">L1987_36445</name>
</gene>
<protein>
    <submittedName>
        <fullName evidence="1">Uncharacterized protein</fullName>
    </submittedName>
</protein>
<evidence type="ECO:0000313" key="1">
    <source>
        <dbReference type="EMBL" id="KAI3793822.1"/>
    </source>
</evidence>
<accession>A0ACB9HDL7</accession>
<keyword evidence="2" id="KW-1185">Reference proteome</keyword>
<dbReference type="Proteomes" id="UP001056120">
    <property type="component" value="Linkage Group LG12"/>
</dbReference>
<reference evidence="1 2" key="2">
    <citation type="journal article" date="2022" name="Mol. Ecol. Resour.">
        <title>The genomes of chicory, endive, great burdock and yacon provide insights into Asteraceae paleo-polyploidization history and plant inulin production.</title>
        <authorList>
            <person name="Fan W."/>
            <person name="Wang S."/>
            <person name="Wang H."/>
            <person name="Wang A."/>
            <person name="Jiang F."/>
            <person name="Liu H."/>
            <person name="Zhao H."/>
            <person name="Xu D."/>
            <person name="Zhang Y."/>
        </authorList>
    </citation>
    <scope>NUCLEOTIDE SEQUENCE [LARGE SCALE GENOMIC DNA]</scope>
    <source>
        <strain evidence="2">cv. Yunnan</strain>
        <tissue evidence="1">Leaves</tissue>
    </source>
</reference>